<dbReference type="InterPro" id="IPR031101">
    <property type="entry name" value="Ctr9"/>
</dbReference>
<protein>
    <recommendedName>
        <fullName evidence="8">RNA polymerase-associated protein CTR9-like protein</fullName>
    </recommendedName>
</protein>
<feature type="compositionally biased region" description="Basic and acidic residues" evidence="5">
    <location>
        <begin position="972"/>
        <end position="981"/>
    </location>
</feature>
<feature type="repeat" description="TPR" evidence="3">
    <location>
        <begin position="552"/>
        <end position="585"/>
    </location>
</feature>
<dbReference type="SUPFAM" id="SSF48452">
    <property type="entry name" value="TPR-like"/>
    <property type="match status" value="3"/>
</dbReference>
<name>A0ABP1DHL5_9APHY</name>
<evidence type="ECO:0000313" key="6">
    <source>
        <dbReference type="EMBL" id="CAL1706149.1"/>
    </source>
</evidence>
<accession>A0ABP1DHL5</accession>
<feature type="region of interest" description="Disordered" evidence="5">
    <location>
        <begin position="972"/>
        <end position="1058"/>
    </location>
</feature>
<keyword evidence="1" id="KW-0677">Repeat</keyword>
<gene>
    <name evidence="6" type="ORF">GFSPODELE1_LOCUS5735</name>
</gene>
<keyword evidence="7" id="KW-1185">Reference proteome</keyword>
<feature type="repeat" description="TPR" evidence="3">
    <location>
        <begin position="183"/>
        <end position="216"/>
    </location>
</feature>
<keyword evidence="4" id="KW-0175">Coiled coil</keyword>
<evidence type="ECO:0000256" key="1">
    <source>
        <dbReference type="ARBA" id="ARBA00022737"/>
    </source>
</evidence>
<evidence type="ECO:0000256" key="2">
    <source>
        <dbReference type="ARBA" id="ARBA00022803"/>
    </source>
</evidence>
<organism evidence="6 7">
    <name type="scientific">Somion occarium</name>
    <dbReference type="NCBI Taxonomy" id="3059160"/>
    <lineage>
        <taxon>Eukaryota</taxon>
        <taxon>Fungi</taxon>
        <taxon>Dikarya</taxon>
        <taxon>Basidiomycota</taxon>
        <taxon>Agaricomycotina</taxon>
        <taxon>Agaricomycetes</taxon>
        <taxon>Polyporales</taxon>
        <taxon>Cerrenaceae</taxon>
        <taxon>Somion</taxon>
    </lineage>
</organism>
<evidence type="ECO:0008006" key="8">
    <source>
        <dbReference type="Google" id="ProtNLM"/>
    </source>
</evidence>
<dbReference type="InterPro" id="IPR011990">
    <property type="entry name" value="TPR-like_helical_dom_sf"/>
</dbReference>
<evidence type="ECO:0000256" key="5">
    <source>
        <dbReference type="SAM" id="MobiDB-lite"/>
    </source>
</evidence>
<feature type="coiled-coil region" evidence="4">
    <location>
        <begin position="859"/>
        <end position="886"/>
    </location>
</feature>
<evidence type="ECO:0000256" key="4">
    <source>
        <dbReference type="SAM" id="Coils"/>
    </source>
</evidence>
<feature type="compositionally biased region" description="Acidic residues" evidence="5">
    <location>
        <begin position="1028"/>
        <end position="1041"/>
    </location>
</feature>
<sequence length="1106" mass="124294">MARSPSPAIGRTLDIELSGQEIISVELDNLDPDASDLLDVLRDAQSPPWIWTKLAAEYWKQGHMEAAEKLAQSCIETLERSGQDHNLSPIYSLIANMQITRAQKAPKIILHDARLDDQRAEKTRKEYYQDAAQHMNKVNVAQSGGVSAMLGFLTRAILQLGNQSMDDALRSFEGVLAEKPTNIVALLGKARILFTRRQYSQALKLFREVLRLKPNCKPDPRIGIGLCLWQMDQKAMAKAAWQRSAEVDPSAWPSHLLLGLEAINASKNENQPEEERRTEFLVGTKLVEKAFKTNQKNSAAANALCELFIRKGQYKSALKLAERTIQFADTLTVLTEGHIRAGRVLHAEGSTSEAMKHYSIAREGQPTNVLAAIGLAQMQMHNDEIPGAIHTLDTLIQRPPASESMEATAMLASLRAHPRPGVSSSDQAQEKTRAKELFDRVCKTLGLPEDTHPQLNGAKLLTAPTRTIAEDSELHLEIARLWQVENLDKAERAYQEALRLNEAAGRAEPRLSNNLGAIHQLAGRLDQARVMYESALTTAAALESNAGEGMSTSILYNLARVYEEQGAESMAKEAYEKLLTRHPEYVDAKIRQAQMLADINRNNDAHEMLKQSLVSQNNNLNLRAFYTHFLIQSNLPKPAKEFVFATLKDHDKHDIYSLCAAGWIQYHQARESRDLTPEGIKERRRGFQRSAELYDKVLHLDPTCAVAAQGLAIVIAEDALGTLGGSLAAPTPDENQKRLKNAREALDIFAKVRESLDDGSVYANMGHCYFASDDYDRAIESYETASKKFYHDHNVSVLICLCRAWYAKANKDQSFTALNTALRYAQTAYHLQPSDKVILYNIAMIQQKAAEMLIALPPAKRSLKDLQKATEQAANAQKLFASLAADKAQVLPYSRDIADQRRKYGDGVLRRCDEHLASQRQYEAEVQAKVEAARQKRQAEKEKQEALERERMEEIRRREEALKEQRRIQREQAQEWTREFQAESDEERERKAKKGTRRPRAEPTGSGDEANGEPKKKRRGKLKKGAENDEEEALFSGEEEAADKPSRKRQKKRVVRDDDEAEQMKLIYTLIAKAKSTSPILTKRCHDLVIPLAIVLDSLNLVFATI</sequence>
<dbReference type="PROSITE" id="PS50005">
    <property type="entry name" value="TPR"/>
    <property type="match status" value="3"/>
</dbReference>
<dbReference type="PANTHER" id="PTHR14027:SF2">
    <property type="entry name" value="RNA POLYMERASE-ASSOCIATED PROTEIN CTR9 HOMOLOG"/>
    <property type="match status" value="1"/>
</dbReference>
<feature type="repeat" description="TPR" evidence="3">
    <location>
        <begin position="759"/>
        <end position="792"/>
    </location>
</feature>
<dbReference type="Pfam" id="PF13181">
    <property type="entry name" value="TPR_8"/>
    <property type="match status" value="2"/>
</dbReference>
<dbReference type="SMART" id="SM00028">
    <property type="entry name" value="TPR"/>
    <property type="match status" value="12"/>
</dbReference>
<dbReference type="Proteomes" id="UP001497453">
    <property type="component" value="Chromosome 4"/>
</dbReference>
<dbReference type="Gene3D" id="1.25.40.10">
    <property type="entry name" value="Tetratricopeptide repeat domain"/>
    <property type="match status" value="3"/>
</dbReference>
<dbReference type="PANTHER" id="PTHR14027">
    <property type="entry name" value="RNA POLYMERASE-ASSOCIATED PROTEIN CTR9"/>
    <property type="match status" value="1"/>
</dbReference>
<dbReference type="Pfam" id="PF14559">
    <property type="entry name" value="TPR_19"/>
    <property type="match status" value="1"/>
</dbReference>
<reference evidence="7" key="1">
    <citation type="submission" date="2024-04" db="EMBL/GenBank/DDBJ databases">
        <authorList>
            <person name="Shaw F."/>
            <person name="Minotto A."/>
        </authorList>
    </citation>
    <scope>NUCLEOTIDE SEQUENCE [LARGE SCALE GENOMIC DNA]</scope>
</reference>
<evidence type="ECO:0000313" key="7">
    <source>
        <dbReference type="Proteomes" id="UP001497453"/>
    </source>
</evidence>
<proteinExistence type="predicted"/>
<keyword evidence="2 3" id="KW-0802">TPR repeat</keyword>
<dbReference type="InterPro" id="IPR019734">
    <property type="entry name" value="TPR_rpt"/>
</dbReference>
<evidence type="ECO:0000256" key="3">
    <source>
        <dbReference type="PROSITE-ProRule" id="PRU00339"/>
    </source>
</evidence>
<dbReference type="EMBL" id="OZ037947">
    <property type="protein sequence ID" value="CAL1706149.1"/>
    <property type="molecule type" value="Genomic_DNA"/>
</dbReference>